<dbReference type="AlphaFoldDB" id="A0A4Z0H0E0"/>
<name>A0A4Z0H0E0_9BACI</name>
<evidence type="ECO:0000313" key="1">
    <source>
        <dbReference type="EMBL" id="TGB02272.1"/>
    </source>
</evidence>
<dbReference type="EMBL" id="SRJC01000003">
    <property type="protein sequence ID" value="TGB02272.1"/>
    <property type="molecule type" value="Genomic_DNA"/>
</dbReference>
<dbReference type="Proteomes" id="UP000297982">
    <property type="component" value="Unassembled WGS sequence"/>
</dbReference>
<dbReference type="SUPFAM" id="SSF55909">
    <property type="entry name" value="Pentein"/>
    <property type="match status" value="1"/>
</dbReference>
<dbReference type="Gene3D" id="3.75.10.10">
    <property type="entry name" value="L-arginine/glycine Amidinotransferase, Chain A"/>
    <property type="match status" value="1"/>
</dbReference>
<gene>
    <name evidence="1" type="ORF">E4663_13080</name>
</gene>
<dbReference type="PANTHER" id="PTHR47271">
    <property type="entry name" value="ARGININE DEIMINASE"/>
    <property type="match status" value="1"/>
</dbReference>
<dbReference type="GO" id="GO:0019546">
    <property type="term" value="P:L-arginine deiminase pathway"/>
    <property type="evidence" value="ECO:0007669"/>
    <property type="project" value="TreeGrafter"/>
</dbReference>
<evidence type="ECO:0000313" key="2">
    <source>
        <dbReference type="Proteomes" id="UP000297982"/>
    </source>
</evidence>
<sequence length="315" mass="35691">MELYPSCYSEHDLLKAVLVCSPAPLDVPDQQTATDVQWESPFDYKKAEHQHAAMVEAIKDSGAMVIDYSVYIAEQDKPFHDQLINRLFTRDLAGVCGKTVIGGEAATSMRRPEYILSHQLLSQWIPSNQFEMIRDEKWKALEFGDVYVLNRDAVLINVGVRSSMESVEAVREKMFAAGFSEVAAIDLPRRADTMHLDMNANMVGPRHFLAKSYMRFFPVRVLTQAGGAYFMLGDFLHRHGIEPVWTNDIKSTLPDINFLNLNPETILASSKRNKRVLHHHDVLKYHNVIEVEVDELEKGGGGIRCMTLPLIRESS</sequence>
<dbReference type="PANTHER" id="PTHR47271:SF2">
    <property type="entry name" value="ARGININE DEIMINASE"/>
    <property type="match status" value="1"/>
</dbReference>
<protein>
    <submittedName>
        <fullName evidence="1">Arginine deiminase</fullName>
    </submittedName>
</protein>
<comment type="caution">
    <text evidence="1">The sequence shown here is derived from an EMBL/GenBank/DDBJ whole genome shotgun (WGS) entry which is preliminary data.</text>
</comment>
<organism evidence="1 2">
    <name type="scientific">Halobacillus salinus</name>
    <dbReference type="NCBI Taxonomy" id="192814"/>
    <lineage>
        <taxon>Bacteria</taxon>
        <taxon>Bacillati</taxon>
        <taxon>Bacillota</taxon>
        <taxon>Bacilli</taxon>
        <taxon>Bacillales</taxon>
        <taxon>Bacillaceae</taxon>
        <taxon>Halobacillus</taxon>
    </lineage>
</organism>
<proteinExistence type="predicted"/>
<dbReference type="GO" id="GO:0016990">
    <property type="term" value="F:arginine deiminase activity"/>
    <property type="evidence" value="ECO:0007669"/>
    <property type="project" value="TreeGrafter"/>
</dbReference>
<dbReference type="RefSeq" id="WP_135327948.1">
    <property type="nucleotide sequence ID" value="NZ_SRJC01000003.1"/>
</dbReference>
<reference evidence="1 2" key="1">
    <citation type="journal article" date="2003" name="Int. J. Syst. Evol. Microbiol.">
        <title>Halobacillus salinus sp. nov., isolated from a salt lake on the coast of the East Sea in Korea.</title>
        <authorList>
            <person name="Yoon J.H."/>
            <person name="Kang K.H."/>
            <person name="Park Y.H."/>
        </authorList>
    </citation>
    <scope>NUCLEOTIDE SEQUENCE [LARGE SCALE GENOMIC DNA]</scope>
    <source>
        <strain evidence="1 2">HSL-3</strain>
    </source>
</reference>
<accession>A0A4Z0H0E0</accession>
<dbReference type="STRING" id="192814.GCA_900166575_03450"/>
<dbReference type="Pfam" id="PF02274">
    <property type="entry name" value="ADI"/>
    <property type="match status" value="2"/>
</dbReference>
<keyword evidence="2" id="KW-1185">Reference proteome</keyword>